<dbReference type="PANTHER" id="PTHR36181:SF4">
    <property type="entry name" value="LAGLIDADG ENDONUCLEASE"/>
    <property type="match status" value="1"/>
</dbReference>
<dbReference type="GeneID" id="68665144"/>
<dbReference type="InterPro" id="IPR051289">
    <property type="entry name" value="LAGLIDADG_Endonuclease"/>
</dbReference>
<reference evidence="2" key="1">
    <citation type="submission" date="2021-01" db="EMBL/GenBank/DDBJ databases">
        <authorList>
            <person name="Sun H.-H."/>
            <person name="Zhang S."/>
            <person name="Zhang Y.-J."/>
        </authorList>
    </citation>
    <scope>NUCLEOTIDE SEQUENCE</scope>
    <source>
        <strain evidence="2">CMM1</strain>
    </source>
</reference>
<feature type="domain" description="Homing endonuclease LAGLIDADG" evidence="1">
    <location>
        <begin position="196"/>
        <end position="295"/>
    </location>
</feature>
<feature type="domain" description="Homing endonuclease LAGLIDADG" evidence="1">
    <location>
        <begin position="38"/>
        <end position="137"/>
    </location>
</feature>
<dbReference type="EMBL" id="MW538937">
    <property type="protein sequence ID" value="UBU98484.1"/>
    <property type="molecule type" value="Genomic_DNA"/>
</dbReference>
<dbReference type="SUPFAM" id="SSF55608">
    <property type="entry name" value="Homing endonucleases"/>
    <property type="match status" value="2"/>
</dbReference>
<keyword evidence="2" id="KW-0540">Nuclease</keyword>
<geneLocation type="mitochondrion" evidence="2"/>
<dbReference type="GO" id="GO:0004519">
    <property type="term" value="F:endonuclease activity"/>
    <property type="evidence" value="ECO:0007669"/>
    <property type="project" value="UniProtKB-KW"/>
</dbReference>
<accession>A0A8K1I875</accession>
<dbReference type="RefSeq" id="YP_010218565.1">
    <property type="nucleotide sequence ID" value="NC_058917.1"/>
</dbReference>
<dbReference type="FunFam" id="3.10.28.10:FF:000010">
    <property type="entry name" value="LAGLIDADG homing endonuclease I-LtrII"/>
    <property type="match status" value="1"/>
</dbReference>
<gene>
    <name evidence="2" type="primary">orf328</name>
</gene>
<protein>
    <submittedName>
        <fullName evidence="2">LAGLIDADG endonuclease</fullName>
    </submittedName>
</protein>
<keyword evidence="2" id="KW-0255">Endonuclease</keyword>
<evidence type="ECO:0000259" key="1">
    <source>
        <dbReference type="Pfam" id="PF00961"/>
    </source>
</evidence>
<dbReference type="Gene3D" id="3.10.28.10">
    <property type="entry name" value="Homing endonucleases"/>
    <property type="match status" value="2"/>
</dbReference>
<dbReference type="AlphaFoldDB" id="A0A8K1I875"/>
<sequence length="328" mass="37124">MQLRTLSVTLIYIIPAVTIMNNKFLGLEAAPVLRPAYISGFIDGEGSFGIYLQKNSKYQLGYQVKYEFAIVVHSKDRALLEKIKLSFNGMGGLDKHGKLSVKFRISSIKDISKLIDHLDKYPLKTQKRADYLLFKRAFELVQRKEHYTPTGFCEILSIRAAMNLGLSDSLKEAFSDVVSAERPKVEDHMISDPNWLAGFVEAEGCFYIGITKPSGKAGGWVQLNFKITQHSRDALLMESLVKYLDCGNVYTKSSVDVMDYEVKKLSDLTEKIIPFFKKYPLEGAKKENFEDFCRAVSLVESGAHLTKSGLEEIIRIKSGMNTQRKFEK</sequence>
<dbReference type="InterPro" id="IPR004860">
    <property type="entry name" value="LAGLIDADG_dom"/>
</dbReference>
<evidence type="ECO:0000313" key="2">
    <source>
        <dbReference type="EMBL" id="UBU98484.1"/>
    </source>
</evidence>
<dbReference type="Pfam" id="PF00961">
    <property type="entry name" value="LAGLIDADG_1"/>
    <property type="match status" value="2"/>
</dbReference>
<organism evidence="2">
    <name type="scientific">Morchella brunnea</name>
    <dbReference type="NCBI Taxonomy" id="1174671"/>
    <lineage>
        <taxon>Eukaryota</taxon>
        <taxon>Fungi</taxon>
        <taxon>Dikarya</taxon>
        <taxon>Ascomycota</taxon>
        <taxon>Pezizomycotina</taxon>
        <taxon>Pezizomycetes</taxon>
        <taxon>Pezizales</taxon>
        <taxon>Morchellaceae</taxon>
        <taxon>Morchella</taxon>
    </lineage>
</organism>
<keyword evidence="2" id="KW-0496">Mitochondrion</keyword>
<keyword evidence="2" id="KW-0378">Hydrolase</keyword>
<dbReference type="InterPro" id="IPR027434">
    <property type="entry name" value="Homing_endonucl"/>
</dbReference>
<dbReference type="GO" id="GO:0005739">
    <property type="term" value="C:mitochondrion"/>
    <property type="evidence" value="ECO:0007669"/>
    <property type="project" value="UniProtKB-ARBA"/>
</dbReference>
<proteinExistence type="predicted"/>
<dbReference type="PANTHER" id="PTHR36181">
    <property type="entry name" value="INTRON-ENCODED ENDONUCLEASE AI3-RELATED"/>
    <property type="match status" value="1"/>
</dbReference>
<name>A0A8K1I875_9PEZI</name>